<evidence type="ECO:0000313" key="2">
    <source>
        <dbReference type="Proteomes" id="UP001162992"/>
    </source>
</evidence>
<comment type="caution">
    <text evidence="1">The sequence shown here is derived from an EMBL/GenBank/DDBJ whole genome shotgun (WGS) entry which is preliminary data.</text>
</comment>
<protein>
    <submittedName>
        <fullName evidence="1">Uncharacterized protein</fullName>
    </submittedName>
</protein>
<proteinExistence type="predicted"/>
<name>A0ACC2DL80_DIPCM</name>
<gene>
    <name evidence="1" type="ORF">O6H91_05G020500</name>
</gene>
<organism evidence="1 2">
    <name type="scientific">Diphasiastrum complanatum</name>
    <name type="common">Issler's clubmoss</name>
    <name type="synonym">Lycopodium complanatum</name>
    <dbReference type="NCBI Taxonomy" id="34168"/>
    <lineage>
        <taxon>Eukaryota</taxon>
        <taxon>Viridiplantae</taxon>
        <taxon>Streptophyta</taxon>
        <taxon>Embryophyta</taxon>
        <taxon>Tracheophyta</taxon>
        <taxon>Lycopodiopsida</taxon>
        <taxon>Lycopodiales</taxon>
        <taxon>Lycopodiaceae</taxon>
        <taxon>Lycopodioideae</taxon>
        <taxon>Diphasiastrum</taxon>
    </lineage>
</organism>
<dbReference type="Proteomes" id="UP001162992">
    <property type="component" value="Chromosome 5"/>
</dbReference>
<keyword evidence="2" id="KW-1185">Reference proteome</keyword>
<sequence>MVNERVNEELVNAAEVEPGDLVLEIGPGTGSLTAVLCRAGAQVIAVEKDPDMVSLVVERFADNKQVEVVHEDFVKWPMRDHVSRSLKLTNKSFKHGRRAKVVSNIPFNITTDVVKRLLPMGDLFSNMVLLIQDDAAIRFTNSSPESDDYRPISLFINFYSVLEYKLKVERANFFPQPQVDAAVVSFAIKRPLEYPHVDSQRAFFSLVNSAFNSKRKMLRKSLQHIFCSSDIQSALSQVGLPETSRPGELTLDQFVELHNVLRLHQTSNLL</sequence>
<dbReference type="EMBL" id="CM055096">
    <property type="protein sequence ID" value="KAJ7555059.1"/>
    <property type="molecule type" value="Genomic_DNA"/>
</dbReference>
<accession>A0ACC2DL80</accession>
<reference evidence="2" key="1">
    <citation type="journal article" date="2024" name="Proc. Natl. Acad. Sci. U.S.A.">
        <title>Extraordinary preservation of gene collinearity over three hundred million years revealed in homosporous lycophytes.</title>
        <authorList>
            <person name="Li C."/>
            <person name="Wickell D."/>
            <person name="Kuo L.Y."/>
            <person name="Chen X."/>
            <person name="Nie B."/>
            <person name="Liao X."/>
            <person name="Peng D."/>
            <person name="Ji J."/>
            <person name="Jenkins J."/>
            <person name="Williams M."/>
            <person name="Shu S."/>
            <person name="Plott C."/>
            <person name="Barry K."/>
            <person name="Rajasekar S."/>
            <person name="Grimwood J."/>
            <person name="Han X."/>
            <person name="Sun S."/>
            <person name="Hou Z."/>
            <person name="He W."/>
            <person name="Dai G."/>
            <person name="Sun C."/>
            <person name="Schmutz J."/>
            <person name="Leebens-Mack J.H."/>
            <person name="Li F.W."/>
            <person name="Wang L."/>
        </authorList>
    </citation>
    <scope>NUCLEOTIDE SEQUENCE [LARGE SCALE GENOMIC DNA]</scope>
    <source>
        <strain evidence="2">cv. PW_Plant_1</strain>
    </source>
</reference>
<evidence type="ECO:0000313" key="1">
    <source>
        <dbReference type="EMBL" id="KAJ7555059.1"/>
    </source>
</evidence>